<protein>
    <submittedName>
        <fullName evidence="2">Uncharacterized protein</fullName>
    </submittedName>
</protein>
<name>X8AGJ6_MYCXE</name>
<reference evidence="2" key="1">
    <citation type="submission" date="2014-01" db="EMBL/GenBank/DDBJ databases">
        <authorList>
            <person name="Brown-Elliot B."/>
            <person name="Wallace R."/>
            <person name="Lenaerts A."/>
            <person name="Ordway D."/>
            <person name="DeGroote M.A."/>
            <person name="Parker T."/>
            <person name="Sizemore C."/>
            <person name="Tallon L.J."/>
            <person name="Sadzewicz L.K."/>
            <person name="Sengamalay N."/>
            <person name="Fraser C.M."/>
            <person name="Hine E."/>
            <person name="Shefchek K.A."/>
            <person name="Das S.P."/>
            <person name="Tettelin H."/>
        </authorList>
    </citation>
    <scope>NUCLEOTIDE SEQUENCE [LARGE SCALE GENOMIC DNA]</scope>
    <source>
        <strain evidence="2">4042</strain>
    </source>
</reference>
<dbReference type="EMBL" id="JAOB01000060">
    <property type="protein sequence ID" value="EUA29985.1"/>
    <property type="molecule type" value="Genomic_DNA"/>
</dbReference>
<proteinExistence type="predicted"/>
<feature type="region of interest" description="Disordered" evidence="1">
    <location>
        <begin position="1"/>
        <end position="32"/>
    </location>
</feature>
<evidence type="ECO:0000313" key="2">
    <source>
        <dbReference type="EMBL" id="EUA29985.1"/>
    </source>
</evidence>
<comment type="caution">
    <text evidence="2">The sequence shown here is derived from an EMBL/GenBank/DDBJ whole genome shotgun (WGS) entry which is preliminary data.</text>
</comment>
<dbReference type="AlphaFoldDB" id="X8AGJ6"/>
<accession>X8AGJ6</accession>
<evidence type="ECO:0000256" key="1">
    <source>
        <dbReference type="SAM" id="MobiDB-lite"/>
    </source>
</evidence>
<feature type="region of interest" description="Disordered" evidence="1">
    <location>
        <begin position="68"/>
        <end position="120"/>
    </location>
</feature>
<gene>
    <name evidence="2" type="ORF">I553_4240</name>
</gene>
<organism evidence="2">
    <name type="scientific">Mycobacterium xenopi 4042</name>
    <dbReference type="NCBI Taxonomy" id="1299334"/>
    <lineage>
        <taxon>Bacteria</taxon>
        <taxon>Bacillati</taxon>
        <taxon>Actinomycetota</taxon>
        <taxon>Actinomycetes</taxon>
        <taxon>Mycobacteriales</taxon>
        <taxon>Mycobacteriaceae</taxon>
        <taxon>Mycobacterium</taxon>
    </lineage>
</organism>
<feature type="compositionally biased region" description="Low complexity" evidence="1">
    <location>
        <begin position="89"/>
        <end position="104"/>
    </location>
</feature>
<sequence length="120" mass="12406">MPVCGCAATAKTPRRGPSLGEHELGAVVPGPVGDHVDRCAAPTTRPQPHSFDDYRIVGPLVQRYRVGEQSFSRGQVPDVRNSRSPPPSGTLSNNGSLESSSGLTAINNSATSPESAIGVG</sequence>
<feature type="compositionally biased region" description="Polar residues" evidence="1">
    <location>
        <begin position="105"/>
        <end position="114"/>
    </location>
</feature>
<dbReference type="PATRIC" id="fig|1299334.3.peg.5925"/>